<dbReference type="Proteomes" id="UP001279012">
    <property type="component" value="Unassembled WGS sequence"/>
</dbReference>
<name>A0AAW9E1Z7_KLEAE</name>
<proteinExistence type="predicted"/>
<protein>
    <submittedName>
        <fullName evidence="4">GNAT family N-acetyltransferase</fullName>
    </submittedName>
</protein>
<dbReference type="AlphaFoldDB" id="A0AAW9E1Z7"/>
<gene>
    <name evidence="4" type="ORF">SJ059_08995</name>
</gene>
<dbReference type="SUPFAM" id="SSF55729">
    <property type="entry name" value="Acyl-CoA N-acyltransferases (Nat)"/>
    <property type="match status" value="1"/>
</dbReference>
<dbReference type="RefSeq" id="WP_032706259.1">
    <property type="nucleotide sequence ID" value="NZ_CAKNDN010000004.1"/>
</dbReference>
<dbReference type="Pfam" id="PF13508">
    <property type="entry name" value="Acetyltransf_7"/>
    <property type="match status" value="1"/>
</dbReference>
<evidence type="ECO:0000259" key="3">
    <source>
        <dbReference type="PROSITE" id="PS51186"/>
    </source>
</evidence>
<dbReference type="PANTHER" id="PTHR43877">
    <property type="entry name" value="AMINOALKYLPHOSPHONATE N-ACETYLTRANSFERASE-RELATED-RELATED"/>
    <property type="match status" value="1"/>
</dbReference>
<comment type="caution">
    <text evidence="4">The sequence shown here is derived from an EMBL/GenBank/DDBJ whole genome shotgun (WGS) entry which is preliminary data.</text>
</comment>
<evidence type="ECO:0000313" key="5">
    <source>
        <dbReference type="Proteomes" id="UP001279012"/>
    </source>
</evidence>
<organism evidence="4 5">
    <name type="scientific">Klebsiella aerogenes</name>
    <name type="common">Enterobacter aerogenes</name>
    <dbReference type="NCBI Taxonomy" id="548"/>
    <lineage>
        <taxon>Bacteria</taxon>
        <taxon>Pseudomonadati</taxon>
        <taxon>Pseudomonadota</taxon>
        <taxon>Gammaproteobacteria</taxon>
        <taxon>Enterobacterales</taxon>
        <taxon>Enterobacteriaceae</taxon>
        <taxon>Klebsiella/Raoultella group</taxon>
        <taxon>Klebsiella</taxon>
    </lineage>
</organism>
<feature type="domain" description="N-acetyltransferase" evidence="3">
    <location>
        <begin position="10"/>
        <end position="150"/>
    </location>
</feature>
<dbReference type="InterPro" id="IPR000182">
    <property type="entry name" value="GNAT_dom"/>
</dbReference>
<keyword evidence="2" id="KW-0012">Acyltransferase</keyword>
<sequence length="150" mass="17315">MAKSSTQAQLRIRPGRASDYPRLRQLFLDARLASWTWLNGDQWRLEDFDAVVQDAQLWVAECGDVLAGFASVWVIDNFLHNLFVDPQWQGKGVGSLLLEQVQRSFKRSGTLKCLSRNENALRFYQHHGWKLEAQGASPDGDYWLMRYTQP</sequence>
<dbReference type="CDD" id="cd04301">
    <property type="entry name" value="NAT_SF"/>
    <property type="match status" value="1"/>
</dbReference>
<dbReference type="GO" id="GO:0016747">
    <property type="term" value="F:acyltransferase activity, transferring groups other than amino-acyl groups"/>
    <property type="evidence" value="ECO:0007669"/>
    <property type="project" value="InterPro"/>
</dbReference>
<dbReference type="Gene3D" id="3.40.630.30">
    <property type="match status" value="1"/>
</dbReference>
<dbReference type="InterPro" id="IPR050832">
    <property type="entry name" value="Bact_Acetyltransf"/>
</dbReference>
<evidence type="ECO:0000256" key="1">
    <source>
        <dbReference type="ARBA" id="ARBA00022679"/>
    </source>
</evidence>
<dbReference type="PROSITE" id="PS51186">
    <property type="entry name" value="GNAT"/>
    <property type="match status" value="1"/>
</dbReference>
<reference evidence="4" key="1">
    <citation type="submission" date="2023-11" db="EMBL/GenBank/DDBJ databases">
        <title>Detection of rare carbapenemases in Enterobacterales - comparison of two colorimetric and two CIM-based carbapenemase assays.</title>
        <authorList>
            <person name="Schaffarczyk L."/>
            <person name="Noster J."/>
            <person name="Stelzer Y."/>
            <person name="Sattler J."/>
            <person name="Gatermann S."/>
            <person name="Hamprecht A."/>
        </authorList>
    </citation>
    <scope>NUCLEOTIDE SEQUENCE</scope>
    <source>
        <strain evidence="4">CIM-Cont-037</strain>
    </source>
</reference>
<evidence type="ECO:0000313" key="4">
    <source>
        <dbReference type="EMBL" id="MDX7014597.1"/>
    </source>
</evidence>
<evidence type="ECO:0000256" key="2">
    <source>
        <dbReference type="ARBA" id="ARBA00023315"/>
    </source>
</evidence>
<accession>A0AAW9E1Z7</accession>
<dbReference type="EMBL" id="JAWZZT010000006">
    <property type="protein sequence ID" value="MDX7014597.1"/>
    <property type="molecule type" value="Genomic_DNA"/>
</dbReference>
<dbReference type="InterPro" id="IPR016181">
    <property type="entry name" value="Acyl_CoA_acyltransferase"/>
</dbReference>
<keyword evidence="1" id="KW-0808">Transferase</keyword>